<keyword evidence="8" id="KW-1185">Reference proteome</keyword>
<dbReference type="SUPFAM" id="SSF48366">
    <property type="entry name" value="Ras GEF"/>
    <property type="match status" value="1"/>
</dbReference>
<dbReference type="SMART" id="SM00147">
    <property type="entry name" value="RasGEF"/>
    <property type="match status" value="1"/>
</dbReference>
<dbReference type="InterPro" id="IPR036964">
    <property type="entry name" value="RASGEF_cat_dom_sf"/>
</dbReference>
<dbReference type="PROSITE" id="PS00720">
    <property type="entry name" value="RASGEF"/>
    <property type="match status" value="1"/>
</dbReference>
<dbReference type="SUPFAM" id="SSF51206">
    <property type="entry name" value="cAMP-binding domain-like"/>
    <property type="match status" value="2"/>
</dbReference>
<dbReference type="Gene3D" id="3.10.20.90">
    <property type="entry name" value="Phosphatidylinositol 3-kinase Catalytic Subunit, Chain A, domain 1"/>
    <property type="match status" value="1"/>
</dbReference>
<dbReference type="InterPro" id="IPR008937">
    <property type="entry name" value="Ras-like_GEF"/>
</dbReference>
<dbReference type="PRINTS" id="PR00103">
    <property type="entry name" value="CAMPKINASE"/>
</dbReference>
<dbReference type="CDD" id="cd06224">
    <property type="entry name" value="REM"/>
    <property type="match status" value="1"/>
</dbReference>
<feature type="domain" description="Cyclic nucleotide-binding" evidence="5">
    <location>
        <begin position="33"/>
        <end position="136"/>
    </location>
</feature>
<dbReference type="Pfam" id="PF00027">
    <property type="entry name" value="cNMP_binding"/>
    <property type="match status" value="2"/>
</dbReference>
<feature type="compositionally biased region" description="Basic and acidic residues" evidence="3">
    <location>
        <begin position="160"/>
        <end position="169"/>
    </location>
</feature>
<dbReference type="InterPro" id="IPR018490">
    <property type="entry name" value="cNMP-bd_dom_sf"/>
</dbReference>
<evidence type="ECO:0000259" key="7">
    <source>
        <dbReference type="PROSITE" id="PS50212"/>
    </source>
</evidence>
<evidence type="ECO:0000259" key="4">
    <source>
        <dbReference type="PROSITE" id="PS50009"/>
    </source>
</evidence>
<dbReference type="Gene3D" id="1.20.870.10">
    <property type="entry name" value="Son of sevenless (SoS) protein Chain: S domain 1"/>
    <property type="match status" value="1"/>
</dbReference>
<dbReference type="CDD" id="cd04437">
    <property type="entry name" value="DEP_Epac"/>
    <property type="match status" value="1"/>
</dbReference>
<protein>
    <submittedName>
        <fullName evidence="9">Rap guanine nucleotide exchange factor 4-like isoform X1</fullName>
    </submittedName>
</protein>
<dbReference type="InterPro" id="IPR000651">
    <property type="entry name" value="Ras-like_Gua-exchang_fac_N"/>
</dbReference>
<feature type="domain" description="N-terminal Ras-GEF" evidence="7">
    <location>
        <begin position="527"/>
        <end position="666"/>
    </location>
</feature>
<reference evidence="9" key="1">
    <citation type="submission" date="2025-08" db="UniProtKB">
        <authorList>
            <consortium name="RefSeq"/>
        </authorList>
    </citation>
    <scope>IDENTIFICATION</scope>
    <source>
        <tissue evidence="9">Muscle</tissue>
    </source>
</reference>
<dbReference type="SMART" id="SM00100">
    <property type="entry name" value="cNMP"/>
    <property type="match status" value="2"/>
</dbReference>
<evidence type="ECO:0000256" key="3">
    <source>
        <dbReference type="SAM" id="MobiDB-lite"/>
    </source>
</evidence>
<dbReference type="Gene3D" id="2.60.120.10">
    <property type="entry name" value="Jelly Rolls"/>
    <property type="match status" value="2"/>
</dbReference>
<dbReference type="Gene3D" id="1.10.10.10">
    <property type="entry name" value="Winged helix-like DNA-binding domain superfamily/Winged helix DNA-binding domain"/>
    <property type="match status" value="1"/>
</dbReference>
<dbReference type="SUPFAM" id="SSF54236">
    <property type="entry name" value="Ubiquitin-like"/>
    <property type="match status" value="1"/>
</dbReference>
<dbReference type="InterPro" id="IPR023578">
    <property type="entry name" value="Ras_GEF_dom_sf"/>
</dbReference>
<dbReference type="PROSITE" id="PS50042">
    <property type="entry name" value="CNMP_BINDING_3"/>
    <property type="match status" value="2"/>
</dbReference>
<gene>
    <name evidence="9" type="primary">LOC106466050</name>
</gene>
<sequence>MVTEWMSSMDKRPLDRTEEDVNAIYSRLRNVQAFQQFHPTLLHYLCYYGYYEDLDKGITLFREGDQGSNWYLVLAGSLEVHTSQSSRSQDSLTLCTLGIGTAFGDGVLNNSPHTATVITNEHCELLRIEQRDFQELWERNPHLMEDIVSPLNTVRSLTDLHRRGEKKDTNGTSRNLPPSNKHPEPSSPEARNPALPITQEPSAKLRRAGKVLRTMIFSHAPHLIRDRKYHMKTIRRCLVGTEMVDWLLQQAIGGAVRIHSRAQAIGMWQALLEEGVISHVSQEYQFKDKHLFYRFREDQDGVGTTPSQDDRHLAEKEFQESLTVLLQLSPEAILRTIIRKPPEDRTADDIEVIFEELLHIKALSHLSNSVKRELAGVLFFESHLRTGTVLFNQGDEGTSWYIILRGSVDVVIYGKGVVCTLHEGDDFGKLALVNDAPRAATIVTREDNCHFLRVDKIDFNRILRDAEANTVRLKEHGQDVLLLQKILTDVRGVEGSHCHYNGCLYPSLGFYTFPIGSLVSSKFRLVTRYAVMAGTPQKMLEHLLETRIDIRVEDGTGPLTYSKDTFLEDFLLTHVIFMPSHQLCPELMKHYKVDSANSRHEKEFIVANKRRAVQFVHTWAIVVREAFFEDPIICSFLDDLQALLLKDFELYVGDLQMEVKLLAKMIDAKQRFQVDLASSASQRWKISNSGQLERLTSSGSAEEDEDEDRQPIKSTDEIIFRVYRADQTYTTLKTPTAATAETIKRSAADKLGLKDDVLLVEVRSTGEKVPFKDAEVSVPTGLSVNGKIFVCTADQIDSLRPLPEQEGPSEGTGDVLETFSSHDLAHQMSLYDWELFTVVHEYELTYQVFGRHQFRKSMSNLDVFLRRFNELQFWVVTELCLASSLSRRVQLLRKFIKVAAYCRDYQNLNAFFAIVMGLSNVAVSRMSQTWERLPGKLRKLYADFEALIDPSRNHRRYRIIVAKLAPPIIPFMPLLLKDMTFSHEGNKTYLEGLVNFEKMHMIAQTLRTLRYCRSQVLALEPPPISKVQQEVREYIRNIKVIDNQRRLTQLSNTLEPRRPC</sequence>
<dbReference type="InterPro" id="IPR000591">
    <property type="entry name" value="DEP_dom"/>
</dbReference>
<evidence type="ECO:0000313" key="9">
    <source>
        <dbReference type="RefSeq" id="XP_022250248.1"/>
    </source>
</evidence>
<dbReference type="CDD" id="cd00038">
    <property type="entry name" value="CAP_ED"/>
    <property type="match status" value="2"/>
</dbReference>
<dbReference type="PANTHER" id="PTHR23113:SF327">
    <property type="entry name" value="EXCHANGE PROTEIN DIRECTLY ACTIVATED BY CAMP, ISOFORM E"/>
    <property type="match status" value="1"/>
</dbReference>
<dbReference type="Proteomes" id="UP000694941">
    <property type="component" value="Unplaced"/>
</dbReference>
<dbReference type="InterPro" id="IPR036388">
    <property type="entry name" value="WH-like_DNA-bd_sf"/>
</dbReference>
<evidence type="ECO:0000256" key="2">
    <source>
        <dbReference type="PROSITE-ProRule" id="PRU00168"/>
    </source>
</evidence>
<dbReference type="InterPro" id="IPR036390">
    <property type="entry name" value="WH_DNA-bd_sf"/>
</dbReference>
<dbReference type="PROSITE" id="PS50186">
    <property type="entry name" value="DEP"/>
    <property type="match status" value="1"/>
</dbReference>
<dbReference type="SMART" id="SM00229">
    <property type="entry name" value="RasGEFN"/>
    <property type="match status" value="1"/>
</dbReference>
<dbReference type="Pfam" id="PF00618">
    <property type="entry name" value="RasGEF_N"/>
    <property type="match status" value="1"/>
</dbReference>
<dbReference type="InterPro" id="IPR001895">
    <property type="entry name" value="RASGEF_cat_dom"/>
</dbReference>
<dbReference type="InterPro" id="IPR019804">
    <property type="entry name" value="Ras_G-nucl-exch_fac_CS"/>
</dbReference>
<evidence type="ECO:0000259" key="6">
    <source>
        <dbReference type="PROSITE" id="PS50186"/>
    </source>
</evidence>
<dbReference type="Pfam" id="PF00617">
    <property type="entry name" value="RasGEF"/>
    <property type="match status" value="1"/>
</dbReference>
<dbReference type="Pfam" id="PF00610">
    <property type="entry name" value="DEP"/>
    <property type="match status" value="1"/>
</dbReference>
<dbReference type="SMART" id="SM00049">
    <property type="entry name" value="DEP"/>
    <property type="match status" value="1"/>
</dbReference>
<evidence type="ECO:0000259" key="5">
    <source>
        <dbReference type="PROSITE" id="PS50042"/>
    </source>
</evidence>
<feature type="domain" description="Cyclic nucleotide-binding" evidence="5">
    <location>
        <begin position="362"/>
        <end position="463"/>
    </location>
</feature>
<feature type="domain" description="Ras-GEF" evidence="4">
    <location>
        <begin position="820"/>
        <end position="1057"/>
    </location>
</feature>
<accession>A0ABM1T2Z2</accession>
<keyword evidence="1 2" id="KW-0344">Guanine-nucleotide releasing factor</keyword>
<dbReference type="InterPro" id="IPR029071">
    <property type="entry name" value="Ubiquitin-like_domsf"/>
</dbReference>
<name>A0ABM1T2Z2_LIMPO</name>
<evidence type="ECO:0000313" key="8">
    <source>
        <dbReference type="Proteomes" id="UP000694941"/>
    </source>
</evidence>
<dbReference type="PROSITE" id="PS50009">
    <property type="entry name" value="RASGEF_CAT"/>
    <property type="match status" value="1"/>
</dbReference>
<dbReference type="InterPro" id="IPR014710">
    <property type="entry name" value="RmlC-like_jellyroll"/>
</dbReference>
<dbReference type="PROSITE" id="PS50212">
    <property type="entry name" value="RASGEF_NTER"/>
    <property type="match status" value="1"/>
</dbReference>
<dbReference type="InterPro" id="IPR000595">
    <property type="entry name" value="cNMP-bd_dom"/>
</dbReference>
<dbReference type="SUPFAM" id="SSF46785">
    <property type="entry name" value="Winged helix' DNA-binding domain"/>
    <property type="match status" value="1"/>
</dbReference>
<proteinExistence type="predicted"/>
<dbReference type="PANTHER" id="PTHR23113">
    <property type="entry name" value="GUANINE NUCLEOTIDE EXCHANGE FACTOR"/>
    <property type="match status" value="1"/>
</dbReference>
<evidence type="ECO:0000256" key="1">
    <source>
        <dbReference type="ARBA" id="ARBA00022658"/>
    </source>
</evidence>
<dbReference type="RefSeq" id="XP_022250248.1">
    <property type="nucleotide sequence ID" value="XM_022394540.1"/>
</dbReference>
<feature type="domain" description="DEP" evidence="6">
    <location>
        <begin position="224"/>
        <end position="297"/>
    </location>
</feature>
<feature type="region of interest" description="Disordered" evidence="3">
    <location>
        <begin position="160"/>
        <end position="202"/>
    </location>
</feature>
<dbReference type="GeneID" id="106466050"/>
<dbReference type="Gene3D" id="1.10.840.10">
    <property type="entry name" value="Ras guanine-nucleotide exchange factors catalytic domain"/>
    <property type="match status" value="1"/>
</dbReference>
<dbReference type="CDD" id="cd00155">
    <property type="entry name" value="RasGEF"/>
    <property type="match status" value="1"/>
</dbReference>
<dbReference type="Gene3D" id="1.10.8.1240">
    <property type="match status" value="1"/>
</dbReference>
<organism evidence="8 9">
    <name type="scientific">Limulus polyphemus</name>
    <name type="common">Atlantic horseshoe crab</name>
    <dbReference type="NCBI Taxonomy" id="6850"/>
    <lineage>
        <taxon>Eukaryota</taxon>
        <taxon>Metazoa</taxon>
        <taxon>Ecdysozoa</taxon>
        <taxon>Arthropoda</taxon>
        <taxon>Chelicerata</taxon>
        <taxon>Merostomata</taxon>
        <taxon>Xiphosura</taxon>
        <taxon>Limulidae</taxon>
        <taxon>Limulus</taxon>
    </lineage>
</organism>